<organism evidence="1">
    <name type="scientific">Arundo donax</name>
    <name type="common">Giant reed</name>
    <name type="synonym">Donax arundinaceus</name>
    <dbReference type="NCBI Taxonomy" id="35708"/>
    <lineage>
        <taxon>Eukaryota</taxon>
        <taxon>Viridiplantae</taxon>
        <taxon>Streptophyta</taxon>
        <taxon>Embryophyta</taxon>
        <taxon>Tracheophyta</taxon>
        <taxon>Spermatophyta</taxon>
        <taxon>Magnoliopsida</taxon>
        <taxon>Liliopsida</taxon>
        <taxon>Poales</taxon>
        <taxon>Poaceae</taxon>
        <taxon>PACMAD clade</taxon>
        <taxon>Arundinoideae</taxon>
        <taxon>Arundineae</taxon>
        <taxon>Arundo</taxon>
    </lineage>
</organism>
<dbReference type="EMBL" id="GBRH01277584">
    <property type="protein sequence ID" value="JAD20311.1"/>
    <property type="molecule type" value="Transcribed_RNA"/>
</dbReference>
<proteinExistence type="predicted"/>
<reference evidence="1" key="1">
    <citation type="submission" date="2014-09" db="EMBL/GenBank/DDBJ databases">
        <authorList>
            <person name="Magalhaes I.L.F."/>
            <person name="Oliveira U."/>
            <person name="Santos F.R."/>
            <person name="Vidigal T.H.D.A."/>
            <person name="Brescovit A.D."/>
            <person name="Santos A.J."/>
        </authorList>
    </citation>
    <scope>NUCLEOTIDE SEQUENCE</scope>
    <source>
        <tissue evidence="1">Shoot tissue taken approximately 20 cm above the soil surface</tissue>
    </source>
</reference>
<name>A0A0A8Y2B9_ARUDO</name>
<protein>
    <submittedName>
        <fullName evidence="1">Uncharacterized protein</fullName>
    </submittedName>
</protein>
<evidence type="ECO:0000313" key="1">
    <source>
        <dbReference type="EMBL" id="JAD20311.1"/>
    </source>
</evidence>
<accession>A0A0A8Y2B9</accession>
<dbReference type="AlphaFoldDB" id="A0A0A8Y2B9"/>
<sequence>MQILPSKLKCLQYILVSILFLFCRAEMSDSYQIMKA</sequence>
<reference evidence="1" key="2">
    <citation type="journal article" date="2015" name="Data Brief">
        <title>Shoot transcriptome of the giant reed, Arundo donax.</title>
        <authorList>
            <person name="Barrero R.A."/>
            <person name="Guerrero F.D."/>
            <person name="Moolhuijzen P."/>
            <person name="Goolsby J.A."/>
            <person name="Tidwell J."/>
            <person name="Bellgard S.E."/>
            <person name="Bellgard M.I."/>
        </authorList>
    </citation>
    <scope>NUCLEOTIDE SEQUENCE</scope>
    <source>
        <tissue evidence="1">Shoot tissue taken approximately 20 cm above the soil surface</tissue>
    </source>
</reference>